<gene>
    <name evidence="2" type="ORF">RND71_007016</name>
</gene>
<evidence type="ECO:0000256" key="1">
    <source>
        <dbReference type="SAM" id="MobiDB-lite"/>
    </source>
</evidence>
<proteinExistence type="predicted"/>
<dbReference type="EMBL" id="JAVYJV010000004">
    <property type="protein sequence ID" value="KAK4371632.1"/>
    <property type="molecule type" value="Genomic_DNA"/>
</dbReference>
<dbReference type="Proteomes" id="UP001291623">
    <property type="component" value="Unassembled WGS sequence"/>
</dbReference>
<reference evidence="2" key="1">
    <citation type="submission" date="2023-12" db="EMBL/GenBank/DDBJ databases">
        <title>Genome assembly of Anisodus tanguticus.</title>
        <authorList>
            <person name="Wang Y.-J."/>
        </authorList>
    </citation>
    <scope>NUCLEOTIDE SEQUENCE</scope>
    <source>
        <strain evidence="2">KB-2021</strain>
        <tissue evidence="2">Leaf</tissue>
    </source>
</reference>
<keyword evidence="3" id="KW-1185">Reference proteome</keyword>
<feature type="compositionally biased region" description="Polar residues" evidence="1">
    <location>
        <begin position="29"/>
        <end position="43"/>
    </location>
</feature>
<feature type="region of interest" description="Disordered" evidence="1">
    <location>
        <begin position="149"/>
        <end position="188"/>
    </location>
</feature>
<organism evidence="2 3">
    <name type="scientific">Anisodus tanguticus</name>
    <dbReference type="NCBI Taxonomy" id="243964"/>
    <lineage>
        <taxon>Eukaryota</taxon>
        <taxon>Viridiplantae</taxon>
        <taxon>Streptophyta</taxon>
        <taxon>Embryophyta</taxon>
        <taxon>Tracheophyta</taxon>
        <taxon>Spermatophyta</taxon>
        <taxon>Magnoliopsida</taxon>
        <taxon>eudicotyledons</taxon>
        <taxon>Gunneridae</taxon>
        <taxon>Pentapetalae</taxon>
        <taxon>asterids</taxon>
        <taxon>lamiids</taxon>
        <taxon>Solanales</taxon>
        <taxon>Solanaceae</taxon>
        <taxon>Solanoideae</taxon>
        <taxon>Hyoscyameae</taxon>
        <taxon>Anisodus</taxon>
    </lineage>
</organism>
<sequence length="188" mass="19432">MAIPATGRPPPEVGHHPPTPPQPLDYSNLFKSSPTIPNFTNTETANNGGNLSYGGSSSPMVTSIPIKPIVYLHGESTVSQQNPIPTTNALIHAPSNNWTTVTRKNKKNKNQNPKPPSKVTGTVTPATETVIPVPRAIGNTVQVSESVFRPKNTPPKISDAGNPTGILGGAGNPTGNPTGTLGGAGNLP</sequence>
<feature type="region of interest" description="Disordered" evidence="1">
    <location>
        <begin position="102"/>
        <end position="123"/>
    </location>
</feature>
<feature type="compositionally biased region" description="Pro residues" evidence="1">
    <location>
        <begin position="7"/>
        <end position="23"/>
    </location>
</feature>
<protein>
    <submittedName>
        <fullName evidence="2">Uncharacterized protein</fullName>
    </submittedName>
</protein>
<accession>A0AAE1VJQ7</accession>
<evidence type="ECO:0000313" key="3">
    <source>
        <dbReference type="Proteomes" id="UP001291623"/>
    </source>
</evidence>
<comment type="caution">
    <text evidence="2">The sequence shown here is derived from an EMBL/GenBank/DDBJ whole genome shotgun (WGS) entry which is preliminary data.</text>
</comment>
<feature type="region of interest" description="Disordered" evidence="1">
    <location>
        <begin position="1"/>
        <end position="43"/>
    </location>
</feature>
<dbReference type="AlphaFoldDB" id="A0AAE1VJQ7"/>
<name>A0AAE1VJQ7_9SOLA</name>
<evidence type="ECO:0000313" key="2">
    <source>
        <dbReference type="EMBL" id="KAK4371632.1"/>
    </source>
</evidence>